<keyword evidence="1" id="KW-1133">Transmembrane helix</keyword>
<protein>
    <recommendedName>
        <fullName evidence="4">Class IIb bacteriocin, lactobin A/cerein 7B family</fullName>
    </recommendedName>
</protein>
<keyword evidence="1" id="KW-0472">Membrane</keyword>
<evidence type="ECO:0000313" key="3">
    <source>
        <dbReference type="Proteomes" id="UP001152879"/>
    </source>
</evidence>
<evidence type="ECO:0000313" key="2">
    <source>
        <dbReference type="EMBL" id="MDG4512876.1"/>
    </source>
</evidence>
<sequence>MNNIELTNNLATNFSTLTEDELIGTEGGSVLAVAIGLAGFAYTIGKDLKRKYG</sequence>
<gene>
    <name evidence="2" type="ORF">NOL15_08555</name>
</gene>
<organism evidence="2 3">
    <name type="scientific">Streptococcus suis</name>
    <dbReference type="NCBI Taxonomy" id="1307"/>
    <lineage>
        <taxon>Bacteria</taxon>
        <taxon>Bacillati</taxon>
        <taxon>Bacillota</taxon>
        <taxon>Bacilli</taxon>
        <taxon>Lactobacillales</taxon>
        <taxon>Streptococcaceae</taxon>
        <taxon>Streptococcus</taxon>
    </lineage>
</organism>
<evidence type="ECO:0000256" key="1">
    <source>
        <dbReference type="SAM" id="Phobius"/>
    </source>
</evidence>
<name>A0A9X4RP76_STRSU</name>
<feature type="transmembrane region" description="Helical" evidence="1">
    <location>
        <begin position="27"/>
        <end position="45"/>
    </location>
</feature>
<dbReference type="Proteomes" id="UP001152879">
    <property type="component" value="Unassembled WGS sequence"/>
</dbReference>
<proteinExistence type="predicted"/>
<reference evidence="2" key="1">
    <citation type="submission" date="2022-07" db="EMBL/GenBank/DDBJ databases">
        <title>Whole Genome Sequencing of Streptococcus suis.</title>
        <authorList>
            <person name="Dai X."/>
            <person name="Huang J."/>
            <person name="Wang L."/>
        </authorList>
    </citation>
    <scope>NUCLEOTIDE SEQUENCE</scope>
    <source>
        <strain evidence="2">SFB2</strain>
    </source>
</reference>
<evidence type="ECO:0008006" key="4">
    <source>
        <dbReference type="Google" id="ProtNLM"/>
    </source>
</evidence>
<dbReference type="RefSeq" id="WP_172006749.1">
    <property type="nucleotide sequence ID" value="NZ_JAIMEP010000004.1"/>
</dbReference>
<comment type="caution">
    <text evidence="2">The sequence shown here is derived from an EMBL/GenBank/DDBJ whole genome shotgun (WGS) entry which is preliminary data.</text>
</comment>
<keyword evidence="1" id="KW-0812">Transmembrane</keyword>
<dbReference type="EMBL" id="JANFML010000030">
    <property type="protein sequence ID" value="MDG4512876.1"/>
    <property type="molecule type" value="Genomic_DNA"/>
</dbReference>
<dbReference type="AlphaFoldDB" id="A0A9X4RP76"/>
<accession>A0A9X4RP76</accession>